<gene>
    <name evidence="2" type="ORF">J2Z17_002280</name>
</gene>
<comment type="caution">
    <text evidence="2">The sequence shown here is derived from an EMBL/GenBank/DDBJ whole genome shotgun (WGS) entry which is preliminary data.</text>
</comment>
<organism evidence="2 3">
    <name type="scientific">Rhizobium halophytocola</name>
    <dbReference type="NCBI Taxonomy" id="735519"/>
    <lineage>
        <taxon>Bacteria</taxon>
        <taxon>Pseudomonadati</taxon>
        <taxon>Pseudomonadota</taxon>
        <taxon>Alphaproteobacteria</taxon>
        <taxon>Hyphomicrobiales</taxon>
        <taxon>Rhizobiaceae</taxon>
        <taxon>Rhizobium/Agrobacterium group</taxon>
        <taxon>Rhizobium</taxon>
    </lineage>
</organism>
<feature type="compositionally biased region" description="Basic and acidic residues" evidence="1">
    <location>
        <begin position="79"/>
        <end position="88"/>
    </location>
</feature>
<keyword evidence="3" id="KW-1185">Reference proteome</keyword>
<evidence type="ECO:0000256" key="1">
    <source>
        <dbReference type="SAM" id="MobiDB-lite"/>
    </source>
</evidence>
<evidence type="ECO:0000313" key="2">
    <source>
        <dbReference type="EMBL" id="MBP1850843.1"/>
    </source>
</evidence>
<dbReference type="Proteomes" id="UP000759443">
    <property type="component" value="Unassembled WGS sequence"/>
</dbReference>
<accession>A0ABS4DYS6</accession>
<dbReference type="EMBL" id="JAGGJU010000005">
    <property type="protein sequence ID" value="MBP1850843.1"/>
    <property type="molecule type" value="Genomic_DNA"/>
</dbReference>
<sequence>MLNWLLIFEASTRVRAGGRPQSADPLADPLERAEWQGLDWVVRGLNRLDRVINRANRQRAVRAEPADAATGTSAGRICAPEHADTGAR</sequence>
<reference evidence="2 3" key="1">
    <citation type="submission" date="2021-03" db="EMBL/GenBank/DDBJ databases">
        <title>Genomic Encyclopedia of Type Strains, Phase IV (KMG-IV): sequencing the most valuable type-strain genomes for metagenomic binning, comparative biology and taxonomic classification.</title>
        <authorList>
            <person name="Goeker M."/>
        </authorList>
    </citation>
    <scope>NUCLEOTIDE SEQUENCE [LARGE SCALE GENOMIC DNA]</scope>
    <source>
        <strain evidence="2 3">DSM 21600</strain>
    </source>
</reference>
<evidence type="ECO:0000313" key="3">
    <source>
        <dbReference type="Proteomes" id="UP000759443"/>
    </source>
</evidence>
<name>A0ABS4DYS6_9HYPH</name>
<proteinExistence type="predicted"/>
<protein>
    <submittedName>
        <fullName evidence="2">Uncharacterized protein</fullName>
    </submittedName>
</protein>
<feature type="region of interest" description="Disordered" evidence="1">
    <location>
        <begin position="60"/>
        <end position="88"/>
    </location>
</feature>
<dbReference type="RefSeq" id="WP_209944962.1">
    <property type="nucleotide sequence ID" value="NZ_JAGGJU010000005.1"/>
</dbReference>